<gene>
    <name evidence="1" type="ORF">M569_16849</name>
</gene>
<dbReference type="AlphaFoldDB" id="S8BUC3"/>
<organism evidence="1 2">
    <name type="scientific">Genlisea aurea</name>
    <dbReference type="NCBI Taxonomy" id="192259"/>
    <lineage>
        <taxon>Eukaryota</taxon>
        <taxon>Viridiplantae</taxon>
        <taxon>Streptophyta</taxon>
        <taxon>Embryophyta</taxon>
        <taxon>Tracheophyta</taxon>
        <taxon>Spermatophyta</taxon>
        <taxon>Magnoliopsida</taxon>
        <taxon>eudicotyledons</taxon>
        <taxon>Gunneridae</taxon>
        <taxon>Pentapetalae</taxon>
        <taxon>asterids</taxon>
        <taxon>lamiids</taxon>
        <taxon>Lamiales</taxon>
        <taxon>Lentibulariaceae</taxon>
        <taxon>Genlisea</taxon>
    </lineage>
</organism>
<accession>S8BUC3</accession>
<evidence type="ECO:0000313" key="2">
    <source>
        <dbReference type="Proteomes" id="UP000015453"/>
    </source>
</evidence>
<proteinExistence type="predicted"/>
<name>S8BUC3_9LAMI</name>
<reference evidence="1 2" key="1">
    <citation type="journal article" date="2013" name="BMC Genomics">
        <title>The miniature genome of a carnivorous plant Genlisea aurea contains a low number of genes and short non-coding sequences.</title>
        <authorList>
            <person name="Leushkin E.V."/>
            <person name="Sutormin R.A."/>
            <person name="Nabieva E.R."/>
            <person name="Penin A.A."/>
            <person name="Kondrashov A.S."/>
            <person name="Logacheva M.D."/>
        </authorList>
    </citation>
    <scope>NUCLEOTIDE SEQUENCE [LARGE SCALE GENOMIC DNA]</scope>
</reference>
<dbReference type="Proteomes" id="UP000015453">
    <property type="component" value="Unassembled WGS sequence"/>
</dbReference>
<protein>
    <recommendedName>
        <fullName evidence="3">Chlorophyll a-b binding protein, chloroplastic</fullName>
    </recommendedName>
</protein>
<keyword evidence="2" id="KW-1185">Reference proteome</keyword>
<evidence type="ECO:0008006" key="3">
    <source>
        <dbReference type="Google" id="ProtNLM"/>
    </source>
</evidence>
<sequence>MAANGLMSFAAACPSVLSSSNSKFAVGRSFGVGFFGSSRFTMTADWFPGSARPPYLDGSAPG</sequence>
<comment type="caution">
    <text evidence="1">The sequence shown here is derived from an EMBL/GenBank/DDBJ whole genome shotgun (WGS) entry which is preliminary data.</text>
</comment>
<evidence type="ECO:0000313" key="1">
    <source>
        <dbReference type="EMBL" id="EPS57969.1"/>
    </source>
</evidence>
<dbReference type="EMBL" id="AUSU01009668">
    <property type="protein sequence ID" value="EPS57969.1"/>
    <property type="molecule type" value="Genomic_DNA"/>
</dbReference>